<proteinExistence type="predicted"/>
<evidence type="ECO:0000256" key="1">
    <source>
        <dbReference type="SAM" id="MobiDB-lite"/>
    </source>
</evidence>
<feature type="compositionally biased region" description="Basic and acidic residues" evidence="1">
    <location>
        <begin position="40"/>
        <end position="49"/>
    </location>
</feature>
<dbReference type="OrthoDB" id="7218943at2"/>
<evidence type="ECO:0008006" key="5">
    <source>
        <dbReference type="Google" id="ProtNLM"/>
    </source>
</evidence>
<evidence type="ECO:0000313" key="4">
    <source>
        <dbReference type="Proteomes" id="UP000309389"/>
    </source>
</evidence>
<organism evidence="3 4">
    <name type="scientific">Alteraurantiacibacter aquimixticola</name>
    <dbReference type="NCBI Taxonomy" id="2489173"/>
    <lineage>
        <taxon>Bacteria</taxon>
        <taxon>Pseudomonadati</taxon>
        <taxon>Pseudomonadota</taxon>
        <taxon>Alphaproteobacteria</taxon>
        <taxon>Sphingomonadales</taxon>
        <taxon>Erythrobacteraceae</taxon>
        <taxon>Alteraurantiacibacter</taxon>
    </lineage>
</organism>
<name>A0A4V4U872_9SPHN</name>
<protein>
    <recommendedName>
        <fullName evidence="5">DUF2927 domain-containing protein</fullName>
    </recommendedName>
</protein>
<dbReference type="RefSeq" id="WP_136694360.1">
    <property type="nucleotide sequence ID" value="NZ_SSHH01000004.1"/>
</dbReference>
<gene>
    <name evidence="3" type="ORF">E5222_13640</name>
</gene>
<keyword evidence="2" id="KW-0732">Signal</keyword>
<dbReference type="AlphaFoldDB" id="A0A4V4U872"/>
<comment type="caution">
    <text evidence="3">The sequence shown here is derived from an EMBL/GenBank/DDBJ whole genome shotgun (WGS) entry which is preliminary data.</text>
</comment>
<dbReference type="EMBL" id="SSHH01000004">
    <property type="protein sequence ID" value="TIX48787.1"/>
    <property type="molecule type" value="Genomic_DNA"/>
</dbReference>
<dbReference type="Proteomes" id="UP000309389">
    <property type="component" value="Unassembled WGS sequence"/>
</dbReference>
<evidence type="ECO:0000256" key="2">
    <source>
        <dbReference type="SAM" id="SignalP"/>
    </source>
</evidence>
<keyword evidence="4" id="KW-1185">Reference proteome</keyword>
<feature type="region of interest" description="Disordered" evidence="1">
    <location>
        <begin position="24"/>
        <end position="49"/>
    </location>
</feature>
<accession>A0A4V4U872</accession>
<feature type="chain" id="PRO_5020567422" description="DUF2927 domain-containing protein" evidence="2">
    <location>
        <begin position="23"/>
        <end position="326"/>
    </location>
</feature>
<reference evidence="3 4" key="1">
    <citation type="submission" date="2019-04" db="EMBL/GenBank/DDBJ databases">
        <title>Altererythrobacter aquimixticola sp. nov., isolated from sediment of junction between the ocean and a freshwater spring.</title>
        <authorList>
            <person name="Yoon J.-H."/>
        </authorList>
    </citation>
    <scope>NUCLEOTIDE SEQUENCE [LARGE SCALE GENOMIC DNA]</scope>
    <source>
        <strain evidence="3 4">SSKS-13</strain>
    </source>
</reference>
<sequence length="326" mass="36188">MTSIRAILPALVGALLASSVAAQDTPAPDEASDLANESGEALRQERQERIAEDEIVVTGRAQEASRAEIHRQARDVTPPGDIRETPLARYETPLCPGIIGLTVQAAVPMIDRIRTNAEVLGVRLAPDECNPNMVLVFADDGQALLSGMMEENPARFQYLTPVARQELRAPGPVRVWTDVQQATRDGMRVPRSRNLVNPPQVRMDMAHSHIYTTVRNEIDMVWVIIDREAARGLSLMQLADYATMRGLVQTEPQEDLAISSILGLFNEDGPWPDELTDFDRAYLTAVYDYIPNLPAFRKLGRVAEEVRRIEAAQLVMDGDEEAPRDQ</sequence>
<feature type="signal peptide" evidence="2">
    <location>
        <begin position="1"/>
        <end position="22"/>
    </location>
</feature>
<evidence type="ECO:0000313" key="3">
    <source>
        <dbReference type="EMBL" id="TIX48787.1"/>
    </source>
</evidence>